<feature type="compositionally biased region" description="Basic and acidic residues" evidence="1">
    <location>
        <begin position="552"/>
        <end position="572"/>
    </location>
</feature>
<feature type="compositionally biased region" description="Basic and acidic residues" evidence="1">
    <location>
        <begin position="73"/>
        <end position="87"/>
    </location>
</feature>
<dbReference type="KEGG" id="pco:PHACADRAFT_211116"/>
<dbReference type="HOGENOM" id="CLU_471809_0_0_1"/>
<dbReference type="OrthoDB" id="10645083at2759"/>
<evidence type="ECO:0000256" key="1">
    <source>
        <dbReference type="SAM" id="MobiDB-lite"/>
    </source>
</evidence>
<protein>
    <submittedName>
        <fullName evidence="2">Uncharacterized protein</fullName>
    </submittedName>
</protein>
<gene>
    <name evidence="2" type="ORF">PHACADRAFT_211116</name>
</gene>
<keyword evidence="3" id="KW-1185">Reference proteome</keyword>
<dbReference type="GeneID" id="18913060"/>
<dbReference type="AlphaFoldDB" id="K5UTX3"/>
<feature type="compositionally biased region" description="Low complexity" evidence="1">
    <location>
        <begin position="98"/>
        <end position="110"/>
    </location>
</feature>
<dbReference type="EMBL" id="JH930474">
    <property type="protein sequence ID" value="EKM53416.1"/>
    <property type="molecule type" value="Genomic_DNA"/>
</dbReference>
<proteinExistence type="predicted"/>
<accession>K5UTX3</accession>
<dbReference type="InParanoid" id="K5UTX3"/>
<feature type="region of interest" description="Disordered" evidence="1">
    <location>
        <begin position="47"/>
        <end position="127"/>
    </location>
</feature>
<dbReference type="Proteomes" id="UP000008370">
    <property type="component" value="Unassembled WGS sequence"/>
</dbReference>
<feature type="region of interest" description="Disordered" evidence="1">
    <location>
        <begin position="552"/>
        <end position="578"/>
    </location>
</feature>
<sequence>MSEELAAEDLSLEQMMINKWMKGYSVVRKRTTPSTAQLATMLATMLTQSSQAGWTSRPPEDDSDDEMVFKGFGSRDRKRNSLRDTAPRRAPVPEDVLAASQAPSRPSQASPRKEFSSISTDASDYGEFGLRSSQSCDTWLRKASQPTIPDDAPFSQGLPSSRLEPQGQEMQDIRLPETAELKYEDVDDSDNRDSSEGGSIACCAIDAAGFHIQVSTTIRPLSTASRERNPDTIVPPEGETRESVIVDFVTQYMRTMFKHGIILEPRHKNDIFDVLTRGWDNGRITFKSLDNCRHHVRSMYPIPDERDLPDVRRYFFRWELPYVKEEDWFKRRKRIFPLVEDPDHLGEFYSTRLGPGVLQDGQYYDRSDTSPPQGSRLCCPPRSPHYDDDDEDNKMVFRRFGYQPTESVKVDGNTASARLGARSTPVASSLAGPSRPPTARKGPSYCPDPALKATPYHSIHLLKAVSPSPESDRVHAQTTAGAAAAAPGPSLYLGEAISRDEHSDRASGQCDVDGPEQLADPYASSRISASAEFVVGPACAGLSQSVLGKRVRDVDRNSDSDNEQPRLTKRVENFLGSR</sequence>
<feature type="region of interest" description="Disordered" evidence="1">
    <location>
        <begin position="418"/>
        <end position="443"/>
    </location>
</feature>
<dbReference type="RefSeq" id="XP_007398108.1">
    <property type="nucleotide sequence ID" value="XM_007398046.1"/>
</dbReference>
<feature type="region of interest" description="Disordered" evidence="1">
    <location>
        <begin position="144"/>
        <end position="197"/>
    </location>
</feature>
<evidence type="ECO:0000313" key="2">
    <source>
        <dbReference type="EMBL" id="EKM53416.1"/>
    </source>
</evidence>
<organism evidence="2 3">
    <name type="scientific">Phanerochaete carnosa (strain HHB-10118-sp)</name>
    <name type="common">White-rot fungus</name>
    <name type="synonym">Peniophora carnosa</name>
    <dbReference type="NCBI Taxonomy" id="650164"/>
    <lineage>
        <taxon>Eukaryota</taxon>
        <taxon>Fungi</taxon>
        <taxon>Dikarya</taxon>
        <taxon>Basidiomycota</taxon>
        <taxon>Agaricomycotina</taxon>
        <taxon>Agaricomycetes</taxon>
        <taxon>Polyporales</taxon>
        <taxon>Phanerochaetaceae</taxon>
        <taxon>Phanerochaete</taxon>
    </lineage>
</organism>
<name>K5UTX3_PHACS</name>
<reference evidence="2 3" key="1">
    <citation type="journal article" date="2012" name="BMC Genomics">
        <title>Comparative genomics of the white-rot fungi, Phanerochaete carnosa and P. chrysosporium, to elucidate the genetic basis of the distinct wood types they colonize.</title>
        <authorList>
            <person name="Suzuki H."/>
            <person name="MacDonald J."/>
            <person name="Syed K."/>
            <person name="Salamov A."/>
            <person name="Hori C."/>
            <person name="Aerts A."/>
            <person name="Henrissat B."/>
            <person name="Wiebenga A."/>
            <person name="vanKuyk P.A."/>
            <person name="Barry K."/>
            <person name="Lindquist E."/>
            <person name="LaButti K."/>
            <person name="Lapidus A."/>
            <person name="Lucas S."/>
            <person name="Coutinho P."/>
            <person name="Gong Y."/>
            <person name="Samejima M."/>
            <person name="Mahadevan R."/>
            <person name="Abou-Zaid M."/>
            <person name="de Vries R.P."/>
            <person name="Igarashi K."/>
            <person name="Yadav J.S."/>
            <person name="Grigoriev I.V."/>
            <person name="Master E.R."/>
        </authorList>
    </citation>
    <scope>NUCLEOTIDE SEQUENCE [LARGE SCALE GENOMIC DNA]</scope>
    <source>
        <strain evidence="2 3">HHB-10118-sp</strain>
    </source>
</reference>
<feature type="compositionally biased region" description="Basic and acidic residues" evidence="1">
    <location>
        <begin position="171"/>
        <end position="195"/>
    </location>
</feature>
<evidence type="ECO:0000313" key="3">
    <source>
        <dbReference type="Proteomes" id="UP000008370"/>
    </source>
</evidence>